<sequence>MALQIPRKENKSRQDGDPTESLTKALASFKQVLTTEQRKQFEDSTTVPDAGSVLFFVAQLDAENASKTRRSIAPRLCTFLTATQQFAGAVETFVSSHPETAALIWGGIKTAITVASNVASYFDKVTNMIKDIGITCPTIQQFGQLYHGHVGLQRSLCDYYAVIVELCSKVIEVSRRGSALQTICSIWSPFESEFSPFLERLASTRKQVMLQVSLASKKANQEAKMLLEYESKENSSYRSSALNFFSNSAHHQEEARQWQINQIKREKASLKIKIRQHLSPVDHIPPWKRVLKQRVQSTAEWLLHDDAFLEWKASPESSILWCSGTMGMGKTVLMSNVVSFLHSARRENDYVAHFFCQADNQPSLSARNIVGSICRQLLDSLIEGSSHEDLLSIEHDCEGLDTNETVQFLLSRMLKERTYYIVLDGIDECETVQIREMARALEMLSQGKVGTLKIICAGRPGLEVDLFKWGRPQHRVVIDQGKLNVDMERYIAATLYDCLEDGELVLQDEDIITTIADALLEGSQGMFLWAGLCIRDLCENNCDEDILDALNHLPRGLADLFDSKIRRIQQGKGSHHAMELLQYCGVVKRPLTIEEYREALSISLGERSLNTKRLPNDMNRIVRGCFGLTFIDDEEHTVHYTHHSVKEHLFPTKNKDPANFDAKKVNEHFGFLCMTYLNFTNFSHQLVKAEKGLVIDPLFLGASSVYPDISRKNRMLWKLQSSWKRRSPHINVRDIERTLESLGDPKYHGSCPTDAMQIGAFLVYVRDHWFLHLKDFRPDDQGMWALFCKCIEDESLPLSRPWDLEVQSSSRGSYGFPATETFVEDLSVFIEPDQPELAWTLKHKHSALYLYLTMMRNRATSSKEFDSFPALDDVTSYRWLEILIEIPAFKKAWGEALFRVAFHDDGLSEAKKFQVSLTLLRKMHQVDELEARFALGIALRHALCADKMLGFL</sequence>
<evidence type="ECO:0000313" key="1">
    <source>
        <dbReference type="EMBL" id="RAH64322.1"/>
    </source>
</evidence>
<organism evidence="1 2">
    <name type="scientific">Aspergillus aculeatinus CBS 121060</name>
    <dbReference type="NCBI Taxonomy" id="1448322"/>
    <lineage>
        <taxon>Eukaryota</taxon>
        <taxon>Fungi</taxon>
        <taxon>Dikarya</taxon>
        <taxon>Ascomycota</taxon>
        <taxon>Pezizomycotina</taxon>
        <taxon>Eurotiomycetes</taxon>
        <taxon>Eurotiomycetidae</taxon>
        <taxon>Eurotiales</taxon>
        <taxon>Aspergillaceae</taxon>
        <taxon>Aspergillus</taxon>
        <taxon>Aspergillus subgen. Circumdati</taxon>
    </lineage>
</organism>
<proteinExistence type="predicted"/>
<evidence type="ECO:0000313" key="2">
    <source>
        <dbReference type="Proteomes" id="UP000249661"/>
    </source>
</evidence>
<gene>
    <name evidence="1" type="ORF">BO66DRAFT_444101</name>
</gene>
<name>A0ACD1GSM9_9EURO</name>
<accession>A0ACD1GSM9</accession>
<reference evidence="1" key="1">
    <citation type="submission" date="2018-02" db="EMBL/GenBank/DDBJ databases">
        <title>The genomes of Aspergillus section Nigri reveals drivers in fungal speciation.</title>
        <authorList>
            <consortium name="DOE Joint Genome Institute"/>
            <person name="Vesth T.C."/>
            <person name="Nybo J."/>
            <person name="Theobald S."/>
            <person name="Brandl J."/>
            <person name="Frisvad J.C."/>
            <person name="Nielsen K.F."/>
            <person name="Lyhne E.K."/>
            <person name="Kogle M.E."/>
            <person name="Kuo A."/>
            <person name="Riley R."/>
            <person name="Clum A."/>
            <person name="Nolan M."/>
            <person name="Lipzen A."/>
            <person name="Salamov A."/>
            <person name="Henrissat B."/>
            <person name="Wiebenga A."/>
            <person name="De vries R.P."/>
            <person name="Grigoriev I.V."/>
            <person name="Mortensen U.H."/>
            <person name="Andersen M.R."/>
            <person name="Baker S.E."/>
        </authorList>
    </citation>
    <scope>NUCLEOTIDE SEQUENCE</scope>
    <source>
        <strain evidence="1">CBS 121060</strain>
    </source>
</reference>
<protein>
    <submittedName>
        <fullName evidence="1">Uncharacterized protein</fullName>
    </submittedName>
</protein>
<keyword evidence="2" id="KW-1185">Reference proteome</keyword>
<dbReference type="EMBL" id="KZ825015">
    <property type="protein sequence ID" value="RAH64322.1"/>
    <property type="molecule type" value="Genomic_DNA"/>
</dbReference>
<dbReference type="Proteomes" id="UP000249661">
    <property type="component" value="Unassembled WGS sequence"/>
</dbReference>